<dbReference type="AlphaFoldDB" id="A0A3Q8S6H4"/>
<sequence>MLDTTKDGILDSIMLNHSLLDEKSKKIIINEWEKISHKQVPSILNQLHDKDWLNYNRIVLQQFGLEDVLPELVSTFESAVRLRAQVSKITTKWVTKEGVDNE</sequence>
<proteinExistence type="predicted"/>
<evidence type="ECO:0000313" key="1">
    <source>
        <dbReference type="EMBL" id="AZK43523.1"/>
    </source>
</evidence>
<protein>
    <submittedName>
        <fullName evidence="1">Uncharacterized protein</fullName>
    </submittedName>
</protein>
<accession>A0A3Q8S6H4</accession>
<reference evidence="1 2" key="1">
    <citation type="journal article" date="2020" name="Int. J. Syst. Evol. Microbiol.">
        <title>Description of Erysipelothrix piscisicarius sp. nov., an emergent fish pathogen, and assessment of virulence using a tiger barb (Puntigrus tetrazona) infection model.</title>
        <authorList>
            <person name="Pomaranski E.K."/>
            <person name="Griffin M.J."/>
            <person name="Camus A.C."/>
            <person name="Armwood A.R."/>
            <person name="Shelley J."/>
            <person name="Waldbieser G.C."/>
            <person name="LaFrentz B.R."/>
            <person name="Garcia J.C."/>
            <person name="Yanong R."/>
            <person name="Soto E."/>
        </authorList>
    </citation>
    <scope>NUCLEOTIDE SEQUENCE [LARGE SCALE GENOMIC DNA]</scope>
    <source>
        <strain evidence="1 2">15TAL0474</strain>
    </source>
</reference>
<keyword evidence="2" id="KW-1185">Reference proteome</keyword>
<dbReference type="KEGG" id="eri:EEI45_00705"/>
<name>A0A3Q8S6H4_9FIRM</name>
<gene>
    <name evidence="1" type="ORF">EEI45_00705</name>
</gene>
<dbReference type="RefSeq" id="WP_125163746.1">
    <property type="nucleotide sequence ID" value="NZ_CP034234.1"/>
</dbReference>
<dbReference type="EMBL" id="CP034234">
    <property type="protein sequence ID" value="AZK43523.1"/>
    <property type="molecule type" value="Genomic_DNA"/>
</dbReference>
<evidence type="ECO:0000313" key="2">
    <source>
        <dbReference type="Proteomes" id="UP000278804"/>
    </source>
</evidence>
<organism evidence="1 2">
    <name type="scientific">Erysipelothrix piscisicarius</name>
    <dbReference type="NCBI Taxonomy" id="2485784"/>
    <lineage>
        <taxon>Bacteria</taxon>
        <taxon>Bacillati</taxon>
        <taxon>Bacillota</taxon>
        <taxon>Erysipelotrichia</taxon>
        <taxon>Erysipelotrichales</taxon>
        <taxon>Erysipelotrichaceae</taxon>
        <taxon>Erysipelothrix</taxon>
    </lineage>
</organism>
<dbReference type="Proteomes" id="UP000278804">
    <property type="component" value="Chromosome"/>
</dbReference>